<sequence length="91" mass="10063">MTSHLRAQADECHTTAHALRKAAARQSVAAAARPLRDIARTYERIGTQLRNIATTLSLFSAPDPDPVPHARDLLTHKHHLDQQLANREATP</sequence>
<dbReference type="RefSeq" id="WP_101429837.1">
    <property type="nucleotide sequence ID" value="NZ_PCGZ01000005.1"/>
</dbReference>
<evidence type="ECO:0000313" key="1">
    <source>
        <dbReference type="EMBL" id="PKU90745.1"/>
    </source>
</evidence>
<protein>
    <submittedName>
        <fullName evidence="1">Uncharacterized protein</fullName>
    </submittedName>
</protein>
<dbReference type="AlphaFoldDB" id="A0A2N3QHH6"/>
<accession>A0A2N3QHH6</accession>
<gene>
    <name evidence="1" type="ORF">CQR46_0941</name>
</gene>
<dbReference type="EMBL" id="PCGZ01000005">
    <property type="protein sequence ID" value="PKU90745.1"/>
    <property type="molecule type" value="Genomic_DNA"/>
</dbReference>
<dbReference type="Proteomes" id="UP000233730">
    <property type="component" value="Unassembled WGS sequence"/>
</dbReference>
<comment type="caution">
    <text evidence="1">The sequence shown here is derived from an EMBL/GenBank/DDBJ whole genome shotgun (WGS) entry which is preliminary data.</text>
</comment>
<name>A0A2N3QHH6_9BIFI</name>
<evidence type="ECO:0000313" key="2">
    <source>
        <dbReference type="Proteomes" id="UP000233730"/>
    </source>
</evidence>
<organism evidence="1 2">
    <name type="scientific">Bifidobacterium pseudolongum subsp. globosum</name>
    <dbReference type="NCBI Taxonomy" id="1690"/>
    <lineage>
        <taxon>Bacteria</taxon>
        <taxon>Bacillati</taxon>
        <taxon>Actinomycetota</taxon>
        <taxon>Actinomycetes</taxon>
        <taxon>Bifidobacteriales</taxon>
        <taxon>Bifidobacteriaceae</taxon>
        <taxon>Bifidobacterium</taxon>
    </lineage>
</organism>
<proteinExistence type="predicted"/>
<reference evidence="1 2" key="1">
    <citation type="submission" date="2017-10" db="EMBL/GenBank/DDBJ databases">
        <title>Bifidobacterium genomics.</title>
        <authorList>
            <person name="Lugli G.A."/>
            <person name="Milani C."/>
            <person name="Mancabelli L."/>
        </authorList>
    </citation>
    <scope>NUCLEOTIDE SEQUENCE [LARGE SCALE GENOMIC DNA]</scope>
    <source>
        <strain evidence="1 2">1524B</strain>
    </source>
</reference>